<evidence type="ECO:0000313" key="4">
    <source>
        <dbReference type="Proteomes" id="UP000198972"/>
    </source>
</evidence>
<evidence type="ECO:0000259" key="2">
    <source>
        <dbReference type="Pfam" id="PF07853"/>
    </source>
</evidence>
<dbReference type="GO" id="GO:0009636">
    <property type="term" value="P:response to toxic substance"/>
    <property type="evidence" value="ECO:0007669"/>
    <property type="project" value="TreeGrafter"/>
</dbReference>
<feature type="transmembrane region" description="Helical" evidence="1">
    <location>
        <begin position="81"/>
        <end position="104"/>
    </location>
</feature>
<dbReference type="AlphaFoldDB" id="A0A1G7LQ75"/>
<dbReference type="PANTHER" id="PTHR37810:SF5">
    <property type="entry name" value="IMMUNITY PROTEIN SDPI"/>
    <property type="match status" value="1"/>
</dbReference>
<dbReference type="EMBL" id="FNBG01000012">
    <property type="protein sequence ID" value="SDF51150.1"/>
    <property type="molecule type" value="Genomic_DNA"/>
</dbReference>
<gene>
    <name evidence="3" type="ORF">SAMN04488542_11210</name>
</gene>
<feature type="domain" description="DUF1648" evidence="2">
    <location>
        <begin position="9"/>
        <end position="57"/>
    </location>
</feature>
<keyword evidence="4" id="KW-1185">Reference proteome</keyword>
<protein>
    <submittedName>
        <fullName evidence="3">Uncharacterized membrane protein</fullName>
    </submittedName>
</protein>
<accession>A0A1G7LQ75</accession>
<feature type="transmembrane region" description="Helical" evidence="1">
    <location>
        <begin position="152"/>
        <end position="172"/>
    </location>
</feature>
<reference evidence="3 4" key="1">
    <citation type="submission" date="2016-10" db="EMBL/GenBank/DDBJ databases">
        <authorList>
            <person name="de Groot N.N."/>
        </authorList>
    </citation>
    <scope>NUCLEOTIDE SEQUENCE [LARGE SCALE GENOMIC DNA]</scope>
    <source>
        <strain evidence="3 4">DSM 28129</strain>
    </source>
</reference>
<dbReference type="STRING" id="670482.SAMN04488542_11210"/>
<dbReference type="Proteomes" id="UP000198972">
    <property type="component" value="Unassembled WGS sequence"/>
</dbReference>
<feature type="transmembrane region" description="Helical" evidence="1">
    <location>
        <begin position="47"/>
        <end position="69"/>
    </location>
</feature>
<keyword evidence="1" id="KW-0472">Membrane</keyword>
<dbReference type="InterPro" id="IPR012867">
    <property type="entry name" value="DUF1648"/>
</dbReference>
<evidence type="ECO:0000313" key="3">
    <source>
        <dbReference type="EMBL" id="SDF51150.1"/>
    </source>
</evidence>
<keyword evidence="1" id="KW-0812">Transmembrane</keyword>
<feature type="transmembrane region" description="Helical" evidence="1">
    <location>
        <begin position="178"/>
        <end position="200"/>
    </location>
</feature>
<proteinExistence type="predicted"/>
<evidence type="ECO:0000256" key="1">
    <source>
        <dbReference type="SAM" id="Phobius"/>
    </source>
</evidence>
<feature type="transmembrane region" description="Helical" evidence="1">
    <location>
        <begin position="110"/>
        <end position="131"/>
    </location>
</feature>
<organism evidence="3 4">
    <name type="scientific">Fontibacillus panacisegetis</name>
    <dbReference type="NCBI Taxonomy" id="670482"/>
    <lineage>
        <taxon>Bacteria</taxon>
        <taxon>Bacillati</taxon>
        <taxon>Bacillota</taxon>
        <taxon>Bacilli</taxon>
        <taxon>Bacillales</taxon>
        <taxon>Paenibacillaceae</taxon>
        <taxon>Fontibacillus</taxon>
    </lineage>
</organism>
<dbReference type="PIRSF" id="PIRSF038959">
    <property type="entry name" value="SdpI"/>
    <property type="match status" value="1"/>
</dbReference>
<dbReference type="InterPro" id="IPR026272">
    <property type="entry name" value="SdpI"/>
</dbReference>
<name>A0A1G7LQ75_9BACL</name>
<keyword evidence="1" id="KW-1133">Transmembrane helix</keyword>
<dbReference type="RefSeq" id="WP_175471384.1">
    <property type="nucleotide sequence ID" value="NZ_FNBG01000012.1"/>
</dbReference>
<dbReference type="Pfam" id="PF07853">
    <property type="entry name" value="DUF1648"/>
    <property type="match status" value="1"/>
</dbReference>
<sequence>MKKMIIPFLFTLAAVAVSLFFYGDLPERMVIHFGSTQNPDNWVSTGVGAFLLPALILFVGAITIFSIRFEKDPQRRQRNEASLNNIVTIVSTTLFAVHCFMIAYNLGYKMGVAVFVTIIVGIVFVLMGNLMPRLRQSSVQFPKLPEHVQSKALRFQGRFMLIVGFVFLLLSLLPNSYIFPAFFISLSLFLVAIFSSVMYYSRLR</sequence>
<dbReference type="PANTHER" id="PTHR37810">
    <property type="entry name" value="IMMUNITY PROTEIN SDPI"/>
    <property type="match status" value="1"/>
</dbReference>